<comment type="caution">
    <text evidence="1">The sequence shown here is derived from an EMBL/GenBank/DDBJ whole genome shotgun (WGS) entry which is preliminary data.</text>
</comment>
<evidence type="ECO:0000313" key="2">
    <source>
        <dbReference type="Proteomes" id="UP000316778"/>
    </source>
</evidence>
<dbReference type="Proteomes" id="UP000316778">
    <property type="component" value="Unassembled WGS sequence"/>
</dbReference>
<name>A0A562SYM6_CHIJA</name>
<accession>A0A562SYM6</accession>
<reference evidence="1 2" key="1">
    <citation type="journal article" date="2013" name="Stand. Genomic Sci.">
        <title>Genomic Encyclopedia of Type Strains, Phase I: The one thousand microbial genomes (KMG-I) project.</title>
        <authorList>
            <person name="Kyrpides N.C."/>
            <person name="Woyke T."/>
            <person name="Eisen J.A."/>
            <person name="Garrity G."/>
            <person name="Lilburn T.G."/>
            <person name="Beck B.J."/>
            <person name="Whitman W.B."/>
            <person name="Hugenholtz P."/>
            <person name="Klenk H.P."/>
        </authorList>
    </citation>
    <scope>NUCLEOTIDE SEQUENCE [LARGE SCALE GENOMIC DNA]</scope>
    <source>
        <strain evidence="1 2">DSM 13484</strain>
    </source>
</reference>
<dbReference type="AlphaFoldDB" id="A0A562SYM6"/>
<gene>
    <name evidence="1" type="ORF">LX66_3692</name>
</gene>
<evidence type="ECO:0000313" key="1">
    <source>
        <dbReference type="EMBL" id="TWI86435.1"/>
    </source>
</evidence>
<dbReference type="EMBL" id="VLLG01000004">
    <property type="protein sequence ID" value="TWI86435.1"/>
    <property type="molecule type" value="Genomic_DNA"/>
</dbReference>
<proteinExistence type="predicted"/>
<protein>
    <submittedName>
        <fullName evidence="1">Uncharacterized protein</fullName>
    </submittedName>
</protein>
<organism evidence="1 2">
    <name type="scientific">Chitinophaga japonensis</name>
    <name type="common">Flexibacter japonensis</name>
    <dbReference type="NCBI Taxonomy" id="104662"/>
    <lineage>
        <taxon>Bacteria</taxon>
        <taxon>Pseudomonadati</taxon>
        <taxon>Bacteroidota</taxon>
        <taxon>Chitinophagia</taxon>
        <taxon>Chitinophagales</taxon>
        <taxon>Chitinophagaceae</taxon>
        <taxon>Chitinophaga</taxon>
    </lineage>
</organism>
<sequence>MLEMINNQYILYLVRPTECKVYNYSIYLINLHYTKDYHESVNY</sequence>
<keyword evidence="2" id="KW-1185">Reference proteome</keyword>